<keyword evidence="3" id="KW-1185">Reference proteome</keyword>
<organism evidence="2 3">
    <name type="scientific">Basidiobolus ranarum</name>
    <dbReference type="NCBI Taxonomy" id="34480"/>
    <lineage>
        <taxon>Eukaryota</taxon>
        <taxon>Fungi</taxon>
        <taxon>Fungi incertae sedis</taxon>
        <taxon>Zoopagomycota</taxon>
        <taxon>Entomophthoromycotina</taxon>
        <taxon>Basidiobolomycetes</taxon>
        <taxon>Basidiobolales</taxon>
        <taxon>Basidiobolaceae</taxon>
        <taxon>Basidiobolus</taxon>
    </lineage>
</organism>
<evidence type="ECO:0000313" key="3">
    <source>
        <dbReference type="Proteomes" id="UP001479436"/>
    </source>
</evidence>
<evidence type="ECO:0000256" key="1">
    <source>
        <dbReference type="SAM" id="MobiDB-lite"/>
    </source>
</evidence>
<feature type="region of interest" description="Disordered" evidence="1">
    <location>
        <begin position="124"/>
        <end position="143"/>
    </location>
</feature>
<feature type="compositionally biased region" description="Polar residues" evidence="1">
    <location>
        <begin position="124"/>
        <end position="137"/>
    </location>
</feature>
<dbReference type="Proteomes" id="UP001479436">
    <property type="component" value="Unassembled WGS sequence"/>
</dbReference>
<dbReference type="EMBL" id="JASJQH010007597">
    <property type="protein sequence ID" value="KAK9703987.1"/>
    <property type="molecule type" value="Genomic_DNA"/>
</dbReference>
<proteinExistence type="predicted"/>
<sequence>MHPIKSIYPSYWRESDNSSFSTPTNKSKARTADTLGPDAILRPNNESWGASQEKRRLRNTKYRVAFLQKKIFKRTKFSTEYLKSRTYRIPSKASKRRYSGYSPFPGKLHTRSGSNLRYQIGSITTKRSQTSPEQPTHNLHRSLNMDRSKLDQLPNAEPTSNVALADNLMFIKVKPVEICRVSLLSRMIQTRQRSSLERNAERRRLLKAMRRHSVDISGISSEISGLPVNTYFRQSSKINKAFTYIGVNTSNLRQETYYESSINVW</sequence>
<feature type="compositionally biased region" description="Polar residues" evidence="1">
    <location>
        <begin position="17"/>
        <end position="26"/>
    </location>
</feature>
<feature type="region of interest" description="Disordered" evidence="1">
    <location>
        <begin position="14"/>
        <end position="54"/>
    </location>
</feature>
<evidence type="ECO:0008006" key="4">
    <source>
        <dbReference type="Google" id="ProtNLM"/>
    </source>
</evidence>
<gene>
    <name evidence="2" type="ORF">K7432_010454</name>
</gene>
<feature type="region of interest" description="Disordered" evidence="1">
    <location>
        <begin position="94"/>
        <end position="113"/>
    </location>
</feature>
<protein>
    <recommendedName>
        <fullName evidence="4">Ribosomal protein S4</fullName>
    </recommendedName>
</protein>
<evidence type="ECO:0000313" key="2">
    <source>
        <dbReference type="EMBL" id="KAK9703987.1"/>
    </source>
</evidence>
<comment type="caution">
    <text evidence="2">The sequence shown here is derived from an EMBL/GenBank/DDBJ whole genome shotgun (WGS) entry which is preliminary data.</text>
</comment>
<accession>A0ABR2VVF6</accession>
<name>A0ABR2VVF6_9FUNG</name>
<reference evidence="2 3" key="1">
    <citation type="submission" date="2023-04" db="EMBL/GenBank/DDBJ databases">
        <title>Genome of Basidiobolus ranarum AG-B5.</title>
        <authorList>
            <person name="Stajich J.E."/>
            <person name="Carter-House D."/>
            <person name="Gryganskyi A."/>
        </authorList>
    </citation>
    <scope>NUCLEOTIDE SEQUENCE [LARGE SCALE GENOMIC DNA]</scope>
    <source>
        <strain evidence="2 3">AG-B5</strain>
    </source>
</reference>